<dbReference type="EMBL" id="JAFIRR010000103">
    <property type="protein sequence ID" value="MCO6417742.1"/>
    <property type="molecule type" value="Genomic_DNA"/>
</dbReference>
<name>A0ABT1D739_9PROT</name>
<dbReference type="RefSeq" id="WP_252954378.1">
    <property type="nucleotide sequence ID" value="NZ_JAFIRR010000103.1"/>
</dbReference>
<dbReference type="EC" id="2.3.1.-" evidence="2"/>
<dbReference type="Pfam" id="PF13480">
    <property type="entry name" value="Acetyltransf_6"/>
    <property type="match status" value="1"/>
</dbReference>
<evidence type="ECO:0000313" key="2">
    <source>
        <dbReference type="EMBL" id="MCO6417742.1"/>
    </source>
</evidence>
<evidence type="ECO:0000313" key="3">
    <source>
        <dbReference type="Proteomes" id="UP001523392"/>
    </source>
</evidence>
<sequence>MPDDEAGPAPRLSAAPVRDFAALGAEWRGLEARAAPYTPFQSWSWVGCLAAERYTDPVLLRAERDGRLLGLALCNRDAGRLCLAEAGEVALDAPFIEHNAPLLAAEAGPELAAALLRQGWLVPGVRRLVLSGVAPGLAAAAGGTPWRWQARPAPWVDLAALRAAGQGHLGALSANARQQLRRAMRRVERHGKLRLERAGTPAEAAAFLDQLMALHGESWRARGRPGAFATPFARRFHQALVAGGLPRGEVELLRISAGERVLGLLYNLRRGGRIHAYQSGFALGGEAARDRPGLICHHLAIEAALAEAAECYDFLAGEARYKRSLANAEVRLVWAELVPPWSPRGLLARARRSRLGRGVERLVRRCGA</sequence>
<comment type="caution">
    <text evidence="2">The sequence shown here is derived from an EMBL/GenBank/DDBJ whole genome shotgun (WGS) entry which is preliminary data.</text>
</comment>
<reference evidence="2 3" key="1">
    <citation type="submission" date="2021-12" db="EMBL/GenBank/DDBJ databases">
        <title>Siccirubricoccus leaddurans sp. nov., a high concentration Zn2+ tolerance bacterium.</title>
        <authorList>
            <person name="Cao Y."/>
        </authorList>
    </citation>
    <scope>NUCLEOTIDE SEQUENCE [LARGE SCALE GENOMIC DNA]</scope>
    <source>
        <strain evidence="2 3">KC 17139</strain>
    </source>
</reference>
<gene>
    <name evidence="2" type="ORF">JYK14_16465</name>
</gene>
<keyword evidence="3" id="KW-1185">Reference proteome</keyword>
<proteinExistence type="predicted"/>
<dbReference type="Proteomes" id="UP001523392">
    <property type="component" value="Unassembled WGS sequence"/>
</dbReference>
<keyword evidence="2" id="KW-0808">Transferase</keyword>
<accession>A0ABT1D739</accession>
<dbReference type="InterPro" id="IPR016181">
    <property type="entry name" value="Acyl_CoA_acyltransferase"/>
</dbReference>
<organism evidence="2 3">
    <name type="scientific">Siccirubricoccus soli</name>
    <dbReference type="NCBI Taxonomy" id="2899147"/>
    <lineage>
        <taxon>Bacteria</taxon>
        <taxon>Pseudomonadati</taxon>
        <taxon>Pseudomonadota</taxon>
        <taxon>Alphaproteobacteria</taxon>
        <taxon>Acetobacterales</taxon>
        <taxon>Roseomonadaceae</taxon>
        <taxon>Siccirubricoccus</taxon>
    </lineage>
</organism>
<dbReference type="Gene3D" id="3.40.630.30">
    <property type="match status" value="1"/>
</dbReference>
<protein>
    <submittedName>
        <fullName evidence="2">GNAT family N-acetyltransferase</fullName>
        <ecNumber evidence="2">2.3.1.-</ecNumber>
    </submittedName>
</protein>
<feature type="domain" description="BioF2-like acetyltransferase" evidence="1">
    <location>
        <begin position="175"/>
        <end position="323"/>
    </location>
</feature>
<dbReference type="SUPFAM" id="SSF55729">
    <property type="entry name" value="Acyl-CoA N-acyltransferases (Nat)"/>
    <property type="match status" value="1"/>
</dbReference>
<dbReference type="GO" id="GO:0016746">
    <property type="term" value="F:acyltransferase activity"/>
    <property type="evidence" value="ECO:0007669"/>
    <property type="project" value="UniProtKB-KW"/>
</dbReference>
<dbReference type="InterPro" id="IPR038740">
    <property type="entry name" value="BioF2-like_GNAT_dom"/>
</dbReference>
<keyword evidence="2" id="KW-0012">Acyltransferase</keyword>
<evidence type="ECO:0000259" key="1">
    <source>
        <dbReference type="Pfam" id="PF13480"/>
    </source>
</evidence>